<evidence type="ECO:0000313" key="1">
    <source>
        <dbReference type="EMBL" id="KAI3813656.1"/>
    </source>
</evidence>
<protein>
    <submittedName>
        <fullName evidence="1">Uncharacterized protein</fullName>
    </submittedName>
</protein>
<reference evidence="1 2" key="2">
    <citation type="journal article" date="2022" name="Mol. Ecol. Resour.">
        <title>The genomes of chicory, endive, great burdock and yacon provide insights into Asteraceae paleo-polyploidization history and plant inulin production.</title>
        <authorList>
            <person name="Fan W."/>
            <person name="Wang S."/>
            <person name="Wang H."/>
            <person name="Wang A."/>
            <person name="Jiang F."/>
            <person name="Liu H."/>
            <person name="Zhao H."/>
            <person name="Xu D."/>
            <person name="Zhang Y."/>
        </authorList>
    </citation>
    <scope>NUCLEOTIDE SEQUENCE [LARGE SCALE GENOMIC DNA]</scope>
    <source>
        <strain evidence="2">cv. Yunnan</strain>
        <tissue evidence="1">Leaves</tissue>
    </source>
</reference>
<keyword evidence="2" id="KW-1185">Reference proteome</keyword>
<accession>A0ACB9J1M7</accession>
<name>A0ACB9J1M7_9ASTR</name>
<organism evidence="1 2">
    <name type="scientific">Smallanthus sonchifolius</name>
    <dbReference type="NCBI Taxonomy" id="185202"/>
    <lineage>
        <taxon>Eukaryota</taxon>
        <taxon>Viridiplantae</taxon>
        <taxon>Streptophyta</taxon>
        <taxon>Embryophyta</taxon>
        <taxon>Tracheophyta</taxon>
        <taxon>Spermatophyta</taxon>
        <taxon>Magnoliopsida</taxon>
        <taxon>eudicotyledons</taxon>
        <taxon>Gunneridae</taxon>
        <taxon>Pentapetalae</taxon>
        <taxon>asterids</taxon>
        <taxon>campanulids</taxon>
        <taxon>Asterales</taxon>
        <taxon>Asteraceae</taxon>
        <taxon>Asteroideae</taxon>
        <taxon>Heliantheae alliance</taxon>
        <taxon>Millerieae</taxon>
        <taxon>Smallanthus</taxon>
    </lineage>
</organism>
<reference evidence="2" key="1">
    <citation type="journal article" date="2022" name="Mol. Ecol. Resour.">
        <title>The genomes of chicory, endive, great burdock and yacon provide insights into Asteraceae palaeo-polyploidization history and plant inulin production.</title>
        <authorList>
            <person name="Fan W."/>
            <person name="Wang S."/>
            <person name="Wang H."/>
            <person name="Wang A."/>
            <person name="Jiang F."/>
            <person name="Liu H."/>
            <person name="Zhao H."/>
            <person name="Xu D."/>
            <person name="Zhang Y."/>
        </authorList>
    </citation>
    <scope>NUCLEOTIDE SEQUENCE [LARGE SCALE GENOMIC DNA]</scope>
    <source>
        <strain evidence="2">cv. Yunnan</strain>
    </source>
</reference>
<sequence length="232" mass="26429">MATLPLCHTIRSVSFPPRSHHNILQVEEELLNLKTWETSMSYVPNAETFCIGLTCLERLYTCVDNLLSSQQTQQALSHYQHNNLVDELLVRSIRLLDICGSIMDVVSQVKGNVCDIKSAQRRKKEDLNVDGSFLKKLKKNAKKAVTELKQINQIYCSKLLNHESHRFGDQTEIDKWSIVSKLIQKGTSGNRFHHKICVEALDFHVEGIENGLVSVFRRLISTRASLLNIQSN</sequence>
<gene>
    <name evidence="1" type="ORF">L1987_18385</name>
</gene>
<comment type="caution">
    <text evidence="1">The sequence shown here is derived from an EMBL/GenBank/DDBJ whole genome shotgun (WGS) entry which is preliminary data.</text>
</comment>
<evidence type="ECO:0000313" key="2">
    <source>
        <dbReference type="Proteomes" id="UP001056120"/>
    </source>
</evidence>
<proteinExistence type="predicted"/>
<dbReference type="Proteomes" id="UP001056120">
    <property type="component" value="Linkage Group LG06"/>
</dbReference>
<dbReference type="EMBL" id="CM042023">
    <property type="protein sequence ID" value="KAI3813656.1"/>
    <property type="molecule type" value="Genomic_DNA"/>
</dbReference>